<evidence type="ECO:0000313" key="3">
    <source>
        <dbReference type="Proteomes" id="UP001155240"/>
    </source>
</evidence>
<sequence length="69" mass="7530">MLLLLLAALGVFTLWWALRIMSFVLVATLVAATFLAIHGLRIRAWQKIAVHVMIGVLGLAVIALELAVH</sequence>
<gene>
    <name evidence="2" type="ORF">NB037_01915</name>
</gene>
<accession>A0A9X2DXT4</accession>
<feature type="transmembrane region" description="Helical" evidence="1">
    <location>
        <begin position="48"/>
        <end position="68"/>
    </location>
</feature>
<dbReference type="AlphaFoldDB" id="A0A9X2DXT4"/>
<keyword evidence="1" id="KW-0472">Membrane</keyword>
<name>A0A9X2DXT4_9MICO</name>
<proteinExistence type="predicted"/>
<reference evidence="2" key="1">
    <citation type="submission" date="2022-06" db="EMBL/GenBank/DDBJ databases">
        <title>Whole genome shotgun sequencing (WGS) of Rathayibacter sp. ZW T2_19, isolated from stored onions (Allium cepa).</title>
        <authorList>
            <person name="Stoll D.A."/>
            <person name="Huch M."/>
        </authorList>
    </citation>
    <scope>NUCLEOTIDE SEQUENCE</scope>
    <source>
        <strain evidence="2">ZW T2_19</strain>
    </source>
</reference>
<comment type="caution">
    <text evidence="2">The sequence shown here is derived from an EMBL/GenBank/DDBJ whole genome shotgun (WGS) entry which is preliminary data.</text>
</comment>
<keyword evidence="3" id="KW-1185">Reference proteome</keyword>
<evidence type="ECO:0000256" key="1">
    <source>
        <dbReference type="SAM" id="Phobius"/>
    </source>
</evidence>
<keyword evidence="1" id="KW-1133">Transmembrane helix</keyword>
<keyword evidence="1" id="KW-0812">Transmembrane</keyword>
<protein>
    <submittedName>
        <fullName evidence="2">Uncharacterized protein</fullName>
    </submittedName>
</protein>
<dbReference type="Proteomes" id="UP001155240">
    <property type="component" value="Unassembled WGS sequence"/>
</dbReference>
<dbReference type="RefSeq" id="WP_251943135.1">
    <property type="nucleotide sequence ID" value="NZ_JAMRYM010000003.1"/>
</dbReference>
<evidence type="ECO:0000313" key="2">
    <source>
        <dbReference type="EMBL" id="MCM6761164.1"/>
    </source>
</evidence>
<dbReference type="EMBL" id="JAMRYM010000003">
    <property type="protein sequence ID" value="MCM6761164.1"/>
    <property type="molecule type" value="Genomic_DNA"/>
</dbReference>
<organism evidence="2 3">
    <name type="scientific">Rathayibacter rubneri</name>
    <dbReference type="NCBI Taxonomy" id="2950106"/>
    <lineage>
        <taxon>Bacteria</taxon>
        <taxon>Bacillati</taxon>
        <taxon>Actinomycetota</taxon>
        <taxon>Actinomycetes</taxon>
        <taxon>Micrococcales</taxon>
        <taxon>Microbacteriaceae</taxon>
        <taxon>Rathayibacter</taxon>
    </lineage>
</organism>